<keyword evidence="3" id="KW-1185">Reference proteome</keyword>
<sequence>MSKINRSSVLSAWHLLPTVRAGLIGLFPGVVERWHHRQTLATLSQLDRRQLEDIGMSRNDILRISAGKLSSRSYQMKHPWGRLCHVIPKDRAFE</sequence>
<keyword evidence="2" id="KW-0614">Plasmid</keyword>
<geneLocation type="plasmid" evidence="2 3">
    <name>unnamed3</name>
</geneLocation>
<evidence type="ECO:0000313" key="3">
    <source>
        <dbReference type="Proteomes" id="UP001234585"/>
    </source>
</evidence>
<reference evidence="2 3" key="1">
    <citation type="submission" date="2023-08" db="EMBL/GenBank/DDBJ databases">
        <title>Pathogen: clinical or host-associated sample.</title>
        <authorList>
            <person name="Hergert J."/>
            <person name="Casey R."/>
            <person name="Wagner J."/>
            <person name="Young E.L."/>
            <person name="Oakeson K.F."/>
        </authorList>
    </citation>
    <scope>NUCLEOTIDE SEQUENCE [LARGE SCALE GENOMIC DNA]</scope>
    <source>
        <strain evidence="2 3">1760953</strain>
        <plasmid evidence="2 3">unnamed3</plasmid>
    </source>
</reference>
<dbReference type="EMBL" id="CP132305">
    <property type="protein sequence ID" value="WLS00907.1"/>
    <property type="molecule type" value="Genomic_DNA"/>
</dbReference>
<organism evidence="2 3">
    <name type="scientific">Shinella sumterensis</name>
    <dbReference type="NCBI Taxonomy" id="1967501"/>
    <lineage>
        <taxon>Bacteria</taxon>
        <taxon>Pseudomonadati</taxon>
        <taxon>Pseudomonadota</taxon>
        <taxon>Alphaproteobacteria</taxon>
        <taxon>Hyphomicrobiales</taxon>
        <taxon>Rhizobiaceae</taxon>
        <taxon>Shinella</taxon>
    </lineage>
</organism>
<dbReference type="Pfam" id="PF06568">
    <property type="entry name" value="YjiS-like"/>
    <property type="match status" value="1"/>
</dbReference>
<feature type="domain" description="YjiS-like" evidence="1">
    <location>
        <begin position="33"/>
        <end position="61"/>
    </location>
</feature>
<dbReference type="AlphaFoldDB" id="A0AA50HBA0"/>
<accession>A0AA50HBA0</accession>
<evidence type="ECO:0000313" key="2">
    <source>
        <dbReference type="EMBL" id="WLS00907.1"/>
    </source>
</evidence>
<dbReference type="RefSeq" id="WP_306040935.1">
    <property type="nucleotide sequence ID" value="NZ_CP132305.1"/>
</dbReference>
<dbReference type="InterPro" id="IPR009506">
    <property type="entry name" value="YjiS-like"/>
</dbReference>
<evidence type="ECO:0000259" key="1">
    <source>
        <dbReference type="Pfam" id="PF06568"/>
    </source>
</evidence>
<protein>
    <submittedName>
        <fullName evidence="2">DUF1127 domain-containing protein</fullName>
    </submittedName>
</protein>
<gene>
    <name evidence="2" type="ORF">Q9313_25580</name>
</gene>
<name>A0AA50HBA0_9HYPH</name>
<proteinExistence type="predicted"/>
<dbReference type="Proteomes" id="UP001234585">
    <property type="component" value="Plasmid unnamed3"/>
</dbReference>